<organism evidence="1 2">
    <name type="scientific">Rhizocola hellebori</name>
    <dbReference type="NCBI Taxonomy" id="1392758"/>
    <lineage>
        <taxon>Bacteria</taxon>
        <taxon>Bacillati</taxon>
        <taxon>Actinomycetota</taxon>
        <taxon>Actinomycetes</taxon>
        <taxon>Micromonosporales</taxon>
        <taxon>Micromonosporaceae</taxon>
        <taxon>Rhizocola</taxon>
    </lineage>
</organism>
<keyword evidence="2" id="KW-1185">Reference proteome</keyword>
<proteinExistence type="predicted"/>
<accession>A0A8J3Q8Z8</accession>
<protein>
    <submittedName>
        <fullName evidence="1">Uncharacterized protein</fullName>
    </submittedName>
</protein>
<dbReference type="Proteomes" id="UP000612899">
    <property type="component" value="Unassembled WGS sequence"/>
</dbReference>
<sequence>MAHDDVAHLRELMARRWERLAALDVVEAAEDIVRSHRRNQLLADLARAVRVHIGAEDDLTAALAAGNLVLVMAAEQRLCTARLQREAVAVVYTVTDDAYEQAGRHYQAVRATLRHSIRQLQLALNRTSGERH</sequence>
<name>A0A8J3Q8Z8_9ACTN</name>
<evidence type="ECO:0000313" key="2">
    <source>
        <dbReference type="Proteomes" id="UP000612899"/>
    </source>
</evidence>
<dbReference type="AlphaFoldDB" id="A0A8J3Q8Z8"/>
<reference evidence="1" key="1">
    <citation type="submission" date="2021-01" db="EMBL/GenBank/DDBJ databases">
        <title>Whole genome shotgun sequence of Rhizocola hellebori NBRC 109834.</title>
        <authorList>
            <person name="Komaki H."/>
            <person name="Tamura T."/>
        </authorList>
    </citation>
    <scope>NUCLEOTIDE SEQUENCE</scope>
    <source>
        <strain evidence="1">NBRC 109834</strain>
    </source>
</reference>
<dbReference type="EMBL" id="BONY01000017">
    <property type="protein sequence ID" value="GIH05255.1"/>
    <property type="molecule type" value="Genomic_DNA"/>
</dbReference>
<dbReference type="RefSeq" id="WP_203909113.1">
    <property type="nucleotide sequence ID" value="NZ_BONY01000017.1"/>
</dbReference>
<comment type="caution">
    <text evidence="1">The sequence shown here is derived from an EMBL/GenBank/DDBJ whole genome shotgun (WGS) entry which is preliminary data.</text>
</comment>
<evidence type="ECO:0000313" key="1">
    <source>
        <dbReference type="EMBL" id="GIH05255.1"/>
    </source>
</evidence>
<gene>
    <name evidence="1" type="ORF">Rhe02_33220</name>
</gene>